<reference evidence="13" key="1">
    <citation type="submission" date="2022-03" db="EMBL/GenBank/DDBJ databases">
        <authorList>
            <person name="Martin C."/>
        </authorList>
    </citation>
    <scope>NUCLEOTIDE SEQUENCE</scope>
</reference>
<evidence type="ECO:0000256" key="10">
    <source>
        <dbReference type="SAM" id="MobiDB-lite"/>
    </source>
</evidence>
<feature type="chain" id="PRO_5035869576" description="R-spondin Fu-CRD domain-containing protein" evidence="11">
    <location>
        <begin position="23"/>
        <end position="329"/>
    </location>
</feature>
<dbReference type="InterPro" id="IPR051514">
    <property type="entry name" value="R-spondin"/>
</dbReference>
<dbReference type="CDD" id="cd00064">
    <property type="entry name" value="FU"/>
    <property type="match status" value="1"/>
</dbReference>
<proteinExistence type="inferred from homology"/>
<comment type="caution">
    <text evidence="13">The sequence shown here is derived from an EMBL/GenBank/DDBJ whole genome shotgun (WGS) entry which is preliminary data.</text>
</comment>
<feature type="signal peptide" evidence="11">
    <location>
        <begin position="1"/>
        <end position="22"/>
    </location>
</feature>
<feature type="region of interest" description="Disordered" evidence="10">
    <location>
        <begin position="231"/>
        <end position="311"/>
    </location>
</feature>
<evidence type="ECO:0000256" key="7">
    <source>
        <dbReference type="ARBA" id="ARBA00022729"/>
    </source>
</evidence>
<evidence type="ECO:0000256" key="9">
    <source>
        <dbReference type="ARBA" id="ARBA00023180"/>
    </source>
</evidence>
<dbReference type="PANTHER" id="PTHR46987:SF7">
    <property type="entry name" value="TNFR-CYS DOMAIN-CONTAINING PROTEIN"/>
    <property type="match status" value="1"/>
</dbReference>
<evidence type="ECO:0000313" key="13">
    <source>
        <dbReference type="EMBL" id="CAH1774823.1"/>
    </source>
</evidence>
<comment type="subcellular location">
    <subcellularLocation>
        <location evidence="1">Secreted</location>
    </subcellularLocation>
</comment>
<feature type="domain" description="R-spondin Fu-CRD" evidence="12">
    <location>
        <begin position="58"/>
        <end position="158"/>
    </location>
</feature>
<gene>
    <name evidence="13" type="ORF">OFUS_LOCUS2203</name>
</gene>
<dbReference type="SUPFAM" id="SSF57184">
    <property type="entry name" value="Growth factor receptor domain"/>
    <property type="match status" value="1"/>
</dbReference>
<dbReference type="GO" id="GO:0008201">
    <property type="term" value="F:heparin binding"/>
    <property type="evidence" value="ECO:0007669"/>
    <property type="project" value="UniProtKB-KW"/>
</dbReference>
<evidence type="ECO:0000313" key="14">
    <source>
        <dbReference type="Proteomes" id="UP000749559"/>
    </source>
</evidence>
<dbReference type="PROSITE" id="PS50092">
    <property type="entry name" value="TSP1"/>
    <property type="match status" value="1"/>
</dbReference>
<protein>
    <recommendedName>
        <fullName evidence="12">R-spondin Fu-CRD domain-containing protein</fullName>
    </recommendedName>
</protein>
<keyword evidence="8" id="KW-1015">Disulfide bond</keyword>
<feature type="compositionally biased region" description="Basic and acidic residues" evidence="10">
    <location>
        <begin position="264"/>
        <end position="295"/>
    </location>
</feature>
<accession>A0A8S4N133</accession>
<evidence type="ECO:0000259" key="12">
    <source>
        <dbReference type="Pfam" id="PF15913"/>
    </source>
</evidence>
<dbReference type="Pfam" id="PF15913">
    <property type="entry name" value="Furin-like_2"/>
    <property type="match status" value="1"/>
</dbReference>
<keyword evidence="14" id="KW-1185">Reference proteome</keyword>
<dbReference type="Proteomes" id="UP000749559">
    <property type="component" value="Unassembled WGS sequence"/>
</dbReference>
<dbReference type="InterPro" id="IPR043601">
    <property type="entry name" value="Rspo_Fu-CRD_dom"/>
</dbReference>
<evidence type="ECO:0000256" key="3">
    <source>
        <dbReference type="ARBA" id="ARBA00022525"/>
    </source>
</evidence>
<dbReference type="GO" id="GO:0016055">
    <property type="term" value="P:Wnt signaling pathway"/>
    <property type="evidence" value="ECO:0007669"/>
    <property type="project" value="UniProtKB-KW"/>
</dbReference>
<evidence type="ECO:0000256" key="5">
    <source>
        <dbReference type="ARBA" id="ARBA00022674"/>
    </source>
</evidence>
<dbReference type="Gene3D" id="2.10.220.10">
    <property type="entry name" value="Hormone Receptor, Insulin-like Growth Factor Receptor 1, Chain A, domain 2"/>
    <property type="match status" value="1"/>
</dbReference>
<feature type="compositionally biased region" description="Basic residues" evidence="10">
    <location>
        <begin position="296"/>
        <end position="305"/>
    </location>
</feature>
<keyword evidence="9" id="KW-0325">Glycoprotein</keyword>
<keyword evidence="4" id="KW-0716">Sensory transduction</keyword>
<dbReference type="PANTHER" id="PTHR46987">
    <property type="entry name" value="NEUROHYPOPHYSIAL HORMONES, N-TERMINAL DOMAIN CONTAINING PROTEIN"/>
    <property type="match status" value="1"/>
</dbReference>
<keyword evidence="5" id="KW-0358">Heparin-binding</keyword>
<sequence>MNWLQWLSVPLFLAYMGWQTNAEGEQMNAQGANAEGDVAVEGDRTKRAVIGVYPICPRGCASCSAMNGCVTCRPRFFMYLHRSGIRQTGICTHSCPAGYFGVRRRDLSKCYKCRIENCDTCFSKSYCTRCKPPFISYKGRCLAECPVGLHYATYEKECKPIVDCAVGPWTDWGFCTKKGQICGYKYGTQTRAREILQLPSPGGQSCQPRIESMRCRMLMRTCVDLITNNSDVPRIRHKTKDRKKNRRKNHKRKRNKGKKKDKGKSREELTQKEKEERRDERRKERREERKKDKQDRRKSRHRNKNVPKAISVPDIKTNRISALIIDNIV</sequence>
<feature type="compositionally biased region" description="Basic residues" evidence="10">
    <location>
        <begin position="235"/>
        <end position="263"/>
    </location>
</feature>
<comment type="similarity">
    <text evidence="2">Belongs to the R-spondin family.</text>
</comment>
<evidence type="ECO:0000256" key="8">
    <source>
        <dbReference type="ARBA" id="ARBA00023157"/>
    </source>
</evidence>
<dbReference type="InterPro" id="IPR006212">
    <property type="entry name" value="Furin_repeat"/>
</dbReference>
<name>A0A8S4N133_OWEFU</name>
<evidence type="ECO:0000256" key="2">
    <source>
        <dbReference type="ARBA" id="ARBA00007308"/>
    </source>
</evidence>
<evidence type="ECO:0000256" key="6">
    <source>
        <dbReference type="ARBA" id="ARBA00022687"/>
    </source>
</evidence>
<dbReference type="AlphaFoldDB" id="A0A8S4N133"/>
<evidence type="ECO:0000256" key="11">
    <source>
        <dbReference type="SAM" id="SignalP"/>
    </source>
</evidence>
<evidence type="ECO:0000256" key="1">
    <source>
        <dbReference type="ARBA" id="ARBA00004613"/>
    </source>
</evidence>
<dbReference type="InterPro" id="IPR009030">
    <property type="entry name" value="Growth_fac_rcpt_cys_sf"/>
</dbReference>
<dbReference type="Gene3D" id="2.20.100.10">
    <property type="entry name" value="Thrombospondin type-1 (TSP1) repeat"/>
    <property type="match status" value="1"/>
</dbReference>
<dbReference type="SMART" id="SM00261">
    <property type="entry name" value="FU"/>
    <property type="match status" value="2"/>
</dbReference>
<keyword evidence="7 11" id="KW-0732">Signal</keyword>
<keyword evidence="3" id="KW-0964">Secreted</keyword>
<dbReference type="InterPro" id="IPR036383">
    <property type="entry name" value="TSP1_rpt_sf"/>
</dbReference>
<dbReference type="OrthoDB" id="10257656at2759"/>
<dbReference type="InterPro" id="IPR000884">
    <property type="entry name" value="TSP1_rpt"/>
</dbReference>
<keyword evidence="6" id="KW-0879">Wnt signaling pathway</keyword>
<evidence type="ECO:0000256" key="4">
    <source>
        <dbReference type="ARBA" id="ARBA00022606"/>
    </source>
</evidence>
<organism evidence="13 14">
    <name type="scientific">Owenia fusiformis</name>
    <name type="common">Polychaete worm</name>
    <dbReference type="NCBI Taxonomy" id="6347"/>
    <lineage>
        <taxon>Eukaryota</taxon>
        <taxon>Metazoa</taxon>
        <taxon>Spiralia</taxon>
        <taxon>Lophotrochozoa</taxon>
        <taxon>Annelida</taxon>
        <taxon>Polychaeta</taxon>
        <taxon>Sedentaria</taxon>
        <taxon>Canalipalpata</taxon>
        <taxon>Sabellida</taxon>
        <taxon>Oweniida</taxon>
        <taxon>Oweniidae</taxon>
        <taxon>Owenia</taxon>
    </lineage>
</organism>
<dbReference type="SUPFAM" id="SSF82895">
    <property type="entry name" value="TSP-1 type 1 repeat"/>
    <property type="match status" value="1"/>
</dbReference>
<dbReference type="GO" id="GO:0005576">
    <property type="term" value="C:extracellular region"/>
    <property type="evidence" value="ECO:0007669"/>
    <property type="project" value="UniProtKB-SubCell"/>
</dbReference>
<dbReference type="EMBL" id="CAIIXF020000001">
    <property type="protein sequence ID" value="CAH1774823.1"/>
    <property type="molecule type" value="Genomic_DNA"/>
</dbReference>